<dbReference type="InterPro" id="IPR028974">
    <property type="entry name" value="TSP_type-3_rpt"/>
</dbReference>
<dbReference type="InterPro" id="IPR008979">
    <property type="entry name" value="Galactose-bd-like_sf"/>
</dbReference>
<organism evidence="4 5">
    <name type="scientific">Candidatus Lucifugimonas marina</name>
    <dbReference type="NCBI Taxonomy" id="3038979"/>
    <lineage>
        <taxon>Bacteria</taxon>
        <taxon>Bacillati</taxon>
        <taxon>Chloroflexota</taxon>
        <taxon>Dehalococcoidia</taxon>
        <taxon>SAR202 cluster</taxon>
        <taxon>Candidatus Lucifugimonadales</taxon>
        <taxon>Candidatus Lucifugimonadaceae</taxon>
        <taxon>Candidatus Lucifugimonas</taxon>
    </lineage>
</organism>
<feature type="compositionally biased region" description="Polar residues" evidence="1">
    <location>
        <begin position="1053"/>
        <end position="1063"/>
    </location>
</feature>
<dbReference type="SUPFAM" id="SSF49299">
    <property type="entry name" value="PKD domain"/>
    <property type="match status" value="1"/>
</dbReference>
<feature type="compositionally biased region" description="Gly residues" evidence="1">
    <location>
        <begin position="1064"/>
        <end position="1074"/>
    </location>
</feature>
<keyword evidence="5" id="KW-1185">Reference proteome</keyword>
<evidence type="ECO:0000256" key="1">
    <source>
        <dbReference type="SAM" id="MobiDB-lite"/>
    </source>
</evidence>
<dbReference type="InterPro" id="IPR000601">
    <property type="entry name" value="PKD_dom"/>
</dbReference>
<keyword evidence="2" id="KW-0732">Signal</keyword>
<feature type="region of interest" description="Disordered" evidence="1">
    <location>
        <begin position="451"/>
        <end position="495"/>
    </location>
</feature>
<dbReference type="EMBL" id="CP046147">
    <property type="protein sequence ID" value="WFG38591.1"/>
    <property type="molecule type" value="Genomic_DNA"/>
</dbReference>
<proteinExistence type="predicted"/>
<dbReference type="Gene3D" id="2.60.40.10">
    <property type="entry name" value="Immunoglobulins"/>
    <property type="match status" value="1"/>
</dbReference>
<dbReference type="SUPFAM" id="SSF49785">
    <property type="entry name" value="Galactose-binding domain-like"/>
    <property type="match status" value="1"/>
</dbReference>
<dbReference type="PROSITE" id="PS50093">
    <property type="entry name" value="PKD"/>
    <property type="match status" value="1"/>
</dbReference>
<evidence type="ECO:0000259" key="3">
    <source>
        <dbReference type="PROSITE" id="PS50093"/>
    </source>
</evidence>
<dbReference type="SUPFAM" id="SSF103647">
    <property type="entry name" value="TSP type-3 repeat"/>
    <property type="match status" value="1"/>
</dbReference>
<name>A0AAJ5ZEJ2_9CHLR</name>
<dbReference type="RefSeq" id="WP_342825261.1">
    <property type="nucleotide sequence ID" value="NZ_CP046146.1"/>
</dbReference>
<dbReference type="Pfam" id="PF04862">
    <property type="entry name" value="DUF642"/>
    <property type="match status" value="1"/>
</dbReference>
<dbReference type="InterPro" id="IPR006946">
    <property type="entry name" value="DGR2-like_dom"/>
</dbReference>
<dbReference type="Gene3D" id="4.10.1080.10">
    <property type="entry name" value="TSP type-3 repeat"/>
    <property type="match status" value="1"/>
</dbReference>
<dbReference type="GO" id="GO:0005509">
    <property type="term" value="F:calcium ion binding"/>
    <property type="evidence" value="ECO:0007669"/>
    <property type="project" value="InterPro"/>
</dbReference>
<evidence type="ECO:0000313" key="4">
    <source>
        <dbReference type="EMBL" id="WFG38591.1"/>
    </source>
</evidence>
<dbReference type="InterPro" id="IPR035986">
    <property type="entry name" value="PKD_dom_sf"/>
</dbReference>
<dbReference type="Gene3D" id="2.60.120.260">
    <property type="entry name" value="Galactose-binding domain-like"/>
    <property type="match status" value="1"/>
</dbReference>
<reference evidence="5" key="2">
    <citation type="submission" date="2023-06" db="EMBL/GenBank/DDBJ databases">
        <title>Pangenomics reveal diversification of enzyme families and niche specialization in globally abundant SAR202 bacteria.</title>
        <authorList>
            <person name="Saw J.H.W."/>
        </authorList>
    </citation>
    <scope>NUCLEOTIDE SEQUENCE [LARGE SCALE GENOMIC DNA]</scope>
    <source>
        <strain evidence="5">JH1073</strain>
    </source>
</reference>
<dbReference type="InterPro" id="IPR013783">
    <property type="entry name" value="Ig-like_fold"/>
</dbReference>
<reference evidence="4 5" key="1">
    <citation type="submission" date="2019-11" db="EMBL/GenBank/DDBJ databases">
        <authorList>
            <person name="Cho J.-C."/>
        </authorList>
    </citation>
    <scope>NUCLEOTIDE SEQUENCE [LARGE SCALE GENOMIC DNA]</scope>
    <source>
        <strain evidence="4 5">JH1073</strain>
    </source>
</reference>
<dbReference type="AlphaFoldDB" id="A0AAJ5ZEJ2"/>
<evidence type="ECO:0000256" key="2">
    <source>
        <dbReference type="SAM" id="SignalP"/>
    </source>
</evidence>
<feature type="domain" description="PKD" evidence="3">
    <location>
        <begin position="788"/>
        <end position="839"/>
    </location>
</feature>
<evidence type="ECO:0000313" key="5">
    <source>
        <dbReference type="Proteomes" id="UP001219901"/>
    </source>
</evidence>
<protein>
    <submittedName>
        <fullName evidence="4">DUF642 domain-containing protein</fullName>
    </submittedName>
</protein>
<feature type="signal peptide" evidence="2">
    <location>
        <begin position="1"/>
        <end position="33"/>
    </location>
</feature>
<dbReference type="Pfam" id="PF18911">
    <property type="entry name" value="PKD_4"/>
    <property type="match status" value="1"/>
</dbReference>
<sequence>MNKLSSYYKASLALMVIAVAVVANLTFTGSADATGNLVVNGSFESGQYDNPAAAQQRITYYASPAYLPNWTVTGEVDRVSTAFTASDQDYSLDMNGFGAGGINQFIPTVPGQEYRMSFDLAGNPDTITAGCENPIRTVSAYAGVVGGSYTFDVSGTSAAAMGWVEQSFNFTATATSTQISFNSGDSGKCGAAIDNVSVVAVGPPVMFWADWTGGDLDAGSAFQGVGTITSPTAVVNVRYDNPQGILDVPSDSATPTYGYDTGAVTGGLDRWGRNGDNARVPATSPYTSDDVANIPTDTDMIRLRYAGSQTLTFTDAAGDPIDVANPVFAFVSLNLNGYGFDQDFDILSQGGVDGNDCGLYGCGTSTKQIVDNGGGDIEYWLVGTGEPHGTIRFRGSFDTLNWESLGDEVWNGFNVGIAGLAEELPDTDGDGYSDDVDVFPTDGTEWADFDGDGVGDNADAFPHDPNEDTDTDGDGIGDNADPGPDALGRTGWEMFGPNPIVSPVPNYGTHGDDRYYNHVGPVPAAGDSDWGPAPDSDVIGFSVPSRLNAPYVCLRSLDYTFFQTFVDIPIGTDLTTFSIDFSGMDDGSRVTVYNSLYPGGLVITGSSVGLNATLSLDLTSFMNIGETNRVLVTQIDDCATGNNLHSAIIKLNGTTIEPPVTNLDPELTSVGTAIDEGSVALASGTVSDEDGDTVALSASVGTVENNNNGTWSWTGAGVEADGPASYDVTITGDDGEGGSASTVFTVTVFNVDPVVHAGNDAGINEGETFTSSGLFDDPGADTWTATVDYGDGSGTQALALSGYSFDLAHTYVDNGVYTVVVTVTDDENGVDNDTVTVSVRNVAPVVDPIGNITIDSGETVVLGATFSDAGVNDVHTASVDWAGSVGSPVVTDTSGSASGSLSDSQQFFGLGDHTVTVTVTDNDGAESDAVTFTVTVLRAAIDIDVKPGSDVNPLNLNGNGVVPIAVLGSAEFDVSTLISGSVLAGAEGSVVAAPVHGGHIEDVNGDGFDDYVFHFREWELGVTGDALTRVPVYLTAESTDGVLFGGEDDVRINPNSSKSQGKNDGSGKGGPKKK</sequence>
<accession>A0AAJ5ZEJ2</accession>
<dbReference type="Proteomes" id="UP001219901">
    <property type="component" value="Chromosome"/>
</dbReference>
<feature type="region of interest" description="Disordered" evidence="1">
    <location>
        <begin position="1045"/>
        <end position="1074"/>
    </location>
</feature>
<feature type="chain" id="PRO_5042617951" evidence="2">
    <location>
        <begin position="34"/>
        <end position="1074"/>
    </location>
</feature>
<gene>
    <name evidence="4" type="ORF">GKO48_02870</name>
</gene>